<accession>A0A6P6AMP1</accession>
<dbReference type="InterPro" id="IPR002213">
    <property type="entry name" value="UDP_glucos_trans"/>
</dbReference>
<dbReference type="GO" id="GO:0080044">
    <property type="term" value="F:quercetin 7-O-glucosyltransferase activity"/>
    <property type="evidence" value="ECO:0007669"/>
    <property type="project" value="TreeGrafter"/>
</dbReference>
<evidence type="ECO:0000256" key="5">
    <source>
        <dbReference type="RuleBase" id="RU362057"/>
    </source>
</evidence>
<gene>
    <name evidence="8" type="primary">LOC111311030</name>
</gene>
<dbReference type="OrthoDB" id="5835829at2759"/>
<dbReference type="EC" id="2.4.1.-" evidence="5"/>
<dbReference type="Pfam" id="PF00201">
    <property type="entry name" value="UDPGT"/>
    <property type="match status" value="1"/>
</dbReference>
<name>A0A6P6AMP1_DURZI</name>
<keyword evidence="7" id="KW-1185">Reference proteome</keyword>
<evidence type="ECO:0000313" key="8">
    <source>
        <dbReference type="RefSeq" id="XP_022766142.1"/>
    </source>
</evidence>
<dbReference type="GeneID" id="111311030"/>
<sequence length="492" mass="55249">MEKNHQKPHAIMIPYPLQGHVIPFVHLAMKLATKGLTITFVNTQSIHHQITKSQPNSTTSNDDIFTEARKSGLDVRYTVVSDGFPLRFDRSLNHDQFFEGVLHVMSAHIDELVANTIETNPPPTCLIADTFYVWSSMISNKYNLVNVSFWTEPALVFTLYYHLDLLINNGHFASIDNRDDIIDYIPGVRAIEPKDLMSYLQASDISTVAHRIINKAFQDVRKADFIICNTVQELEHETVSALNEKQPTYAIGPIFPTGFIKSVVATSLWTESDCTQWLDTKHHGSVLYVAFGSYAHVSKSTIVEIAHGLLLSGVSFIWVLRPDIVSSDETDFLPVGFEENIKGTGMIVSWCCQIAVISHPAVGGFLTHCGWNSILESVWCTVPMICFPLLTDQFTNRKLVVDDWKIGLNLSDNKQIKRHEVSEKIHRVMGGKLGDELRKNIKEVKKKLENALSTVGSSEENLNRFISDVQIKTWKKRGSAMCHGVNSSANHA</sequence>
<keyword evidence="2 4" id="KW-0328">Glycosyltransferase</keyword>
<evidence type="ECO:0000256" key="2">
    <source>
        <dbReference type="ARBA" id="ARBA00022676"/>
    </source>
</evidence>
<dbReference type="PANTHER" id="PTHR11926">
    <property type="entry name" value="GLUCOSYL/GLUCURONOSYL TRANSFERASES"/>
    <property type="match status" value="1"/>
</dbReference>
<dbReference type="FunFam" id="3.40.50.2000:FF:000078">
    <property type="entry name" value="Glycosyltransferase"/>
    <property type="match status" value="1"/>
</dbReference>
<organism evidence="7 8">
    <name type="scientific">Durio zibethinus</name>
    <name type="common">Durian</name>
    <dbReference type="NCBI Taxonomy" id="66656"/>
    <lineage>
        <taxon>Eukaryota</taxon>
        <taxon>Viridiplantae</taxon>
        <taxon>Streptophyta</taxon>
        <taxon>Embryophyta</taxon>
        <taxon>Tracheophyta</taxon>
        <taxon>Spermatophyta</taxon>
        <taxon>Magnoliopsida</taxon>
        <taxon>eudicotyledons</taxon>
        <taxon>Gunneridae</taxon>
        <taxon>Pentapetalae</taxon>
        <taxon>rosids</taxon>
        <taxon>malvids</taxon>
        <taxon>Malvales</taxon>
        <taxon>Malvaceae</taxon>
        <taxon>Helicteroideae</taxon>
        <taxon>Durio</taxon>
    </lineage>
</organism>
<dbReference type="InterPro" id="IPR035595">
    <property type="entry name" value="UDP_glycos_trans_CS"/>
</dbReference>
<evidence type="ECO:0000256" key="4">
    <source>
        <dbReference type="RuleBase" id="RU003718"/>
    </source>
</evidence>
<comment type="similarity">
    <text evidence="1 4">Belongs to the UDP-glycosyltransferase family.</text>
</comment>
<dbReference type="CDD" id="cd03784">
    <property type="entry name" value="GT1_Gtf-like"/>
    <property type="match status" value="1"/>
</dbReference>
<dbReference type="SUPFAM" id="SSF53756">
    <property type="entry name" value="UDP-Glycosyltransferase/glycogen phosphorylase"/>
    <property type="match status" value="1"/>
</dbReference>
<keyword evidence="6" id="KW-0175">Coiled coil</keyword>
<dbReference type="PANTHER" id="PTHR11926:SF774">
    <property type="entry name" value="UDP-GLYCOSYLTRANSFERASE 85A1-RELATED"/>
    <property type="match status" value="1"/>
</dbReference>
<dbReference type="GO" id="GO:0080043">
    <property type="term" value="F:quercetin 3-O-glucosyltransferase activity"/>
    <property type="evidence" value="ECO:0007669"/>
    <property type="project" value="TreeGrafter"/>
</dbReference>
<proteinExistence type="inferred from homology"/>
<reference evidence="8" key="1">
    <citation type="submission" date="2025-08" db="UniProtKB">
        <authorList>
            <consortium name="RefSeq"/>
        </authorList>
    </citation>
    <scope>IDENTIFICATION</scope>
    <source>
        <tissue evidence="8">Fruit stalk</tissue>
    </source>
</reference>
<dbReference type="RefSeq" id="XP_022766142.1">
    <property type="nucleotide sequence ID" value="XM_022910407.1"/>
</dbReference>
<evidence type="ECO:0000256" key="3">
    <source>
        <dbReference type="ARBA" id="ARBA00022679"/>
    </source>
</evidence>
<evidence type="ECO:0000313" key="7">
    <source>
        <dbReference type="Proteomes" id="UP000515121"/>
    </source>
</evidence>
<dbReference type="PROSITE" id="PS00375">
    <property type="entry name" value="UDPGT"/>
    <property type="match status" value="1"/>
</dbReference>
<dbReference type="Gene3D" id="3.40.50.2000">
    <property type="entry name" value="Glycogen Phosphorylase B"/>
    <property type="match status" value="2"/>
</dbReference>
<dbReference type="AlphaFoldDB" id="A0A6P6AMP1"/>
<dbReference type="KEGG" id="dzi:111311030"/>
<protein>
    <recommendedName>
        <fullName evidence="5">Glycosyltransferase</fullName>
        <ecNumber evidence="5">2.4.1.-</ecNumber>
    </recommendedName>
</protein>
<dbReference type="Proteomes" id="UP000515121">
    <property type="component" value="Unplaced"/>
</dbReference>
<evidence type="ECO:0000256" key="1">
    <source>
        <dbReference type="ARBA" id="ARBA00009995"/>
    </source>
</evidence>
<evidence type="ECO:0000256" key="6">
    <source>
        <dbReference type="SAM" id="Coils"/>
    </source>
</evidence>
<feature type="coiled-coil region" evidence="6">
    <location>
        <begin position="434"/>
        <end position="461"/>
    </location>
</feature>
<keyword evidence="3 4" id="KW-0808">Transferase</keyword>